<name>A0AAW5A724_9PSED</name>
<dbReference type="RefSeq" id="WP_139273590.1">
    <property type="nucleotide sequence ID" value="NZ_FNTR01000005.1"/>
</dbReference>
<dbReference type="Proteomes" id="UP000814172">
    <property type="component" value="Unassembled WGS sequence"/>
</dbReference>
<accession>A0AAW5A724</accession>
<gene>
    <name evidence="1" type="ORF">GIW75_08850</name>
</gene>
<dbReference type="GeneID" id="55543086"/>
<keyword evidence="2" id="KW-1185">Reference proteome</keyword>
<comment type="caution">
    <text evidence="1">The sequence shown here is derived from an EMBL/GenBank/DDBJ whole genome shotgun (WGS) entry which is preliminary data.</text>
</comment>
<dbReference type="AlphaFoldDB" id="A0AAW5A724"/>
<evidence type="ECO:0000313" key="1">
    <source>
        <dbReference type="EMBL" id="MCF5057062.1"/>
    </source>
</evidence>
<evidence type="ECO:0000313" key="2">
    <source>
        <dbReference type="Proteomes" id="UP000814172"/>
    </source>
</evidence>
<sequence>MSDKSSLGVGQLILTDNGQRFEAGGGNMYSGGNYIVLVGSAGSVSDGGSIQLWFYDTPELWALNMPLGSSWKAEFIPRSDPGRTWTANAGAISAVVSQRDALAIVSFKFTARYPGVPFTHEIEGFWHCKGFNALTKDSVFKE</sequence>
<dbReference type="EMBL" id="WKEW01000020">
    <property type="protein sequence ID" value="MCF5057062.1"/>
    <property type="molecule type" value="Genomic_DNA"/>
</dbReference>
<evidence type="ECO:0008006" key="3">
    <source>
        <dbReference type="Google" id="ProtNLM"/>
    </source>
</evidence>
<organism evidence="1 2">
    <name type="scientific">Pseudomonas proteolytica</name>
    <dbReference type="NCBI Taxonomy" id="219574"/>
    <lineage>
        <taxon>Bacteria</taxon>
        <taxon>Pseudomonadati</taxon>
        <taxon>Pseudomonadota</taxon>
        <taxon>Gammaproteobacteria</taxon>
        <taxon>Pseudomonadales</taxon>
        <taxon>Pseudomonadaceae</taxon>
        <taxon>Pseudomonas</taxon>
    </lineage>
</organism>
<protein>
    <recommendedName>
        <fullName evidence="3">DUF2793 domain-containing protein</fullName>
    </recommendedName>
</protein>
<reference evidence="1 2" key="1">
    <citation type="submission" date="2019-11" db="EMBL/GenBank/DDBJ databases">
        <title>Epiphytic Pseudomonas syringae from cherry orchards.</title>
        <authorList>
            <person name="Hulin M.T."/>
        </authorList>
    </citation>
    <scope>NUCLEOTIDE SEQUENCE [LARGE SCALE GENOMIC DNA]</scope>
    <source>
        <strain evidence="1 2">PA-6-9F</strain>
    </source>
</reference>
<proteinExistence type="predicted"/>